<organism evidence="1 2">
    <name type="scientific">Chaetomium tenue</name>
    <dbReference type="NCBI Taxonomy" id="1854479"/>
    <lineage>
        <taxon>Eukaryota</taxon>
        <taxon>Fungi</taxon>
        <taxon>Dikarya</taxon>
        <taxon>Ascomycota</taxon>
        <taxon>Pezizomycotina</taxon>
        <taxon>Sordariomycetes</taxon>
        <taxon>Sordariomycetidae</taxon>
        <taxon>Sordariales</taxon>
        <taxon>Chaetomiaceae</taxon>
        <taxon>Chaetomium</taxon>
    </lineage>
</organism>
<evidence type="ECO:0000313" key="2">
    <source>
        <dbReference type="Proteomes" id="UP000724584"/>
    </source>
</evidence>
<proteinExistence type="predicted"/>
<name>A0ACB7PNF6_9PEZI</name>
<keyword evidence="2" id="KW-1185">Reference proteome</keyword>
<comment type="caution">
    <text evidence="1">The sequence shown here is derived from an EMBL/GenBank/DDBJ whole genome shotgun (WGS) entry which is preliminary data.</text>
</comment>
<dbReference type="EMBL" id="JAGIZQ010000001">
    <property type="protein sequence ID" value="KAH6650764.1"/>
    <property type="molecule type" value="Genomic_DNA"/>
</dbReference>
<gene>
    <name evidence="1" type="ORF">F5144DRAFT_589176</name>
</gene>
<evidence type="ECO:0000313" key="1">
    <source>
        <dbReference type="EMBL" id="KAH6650764.1"/>
    </source>
</evidence>
<reference evidence="1 2" key="1">
    <citation type="journal article" date="2021" name="Nat. Commun.">
        <title>Genetic determinants of endophytism in the Arabidopsis root mycobiome.</title>
        <authorList>
            <person name="Mesny F."/>
            <person name="Miyauchi S."/>
            <person name="Thiergart T."/>
            <person name="Pickel B."/>
            <person name="Atanasova L."/>
            <person name="Karlsson M."/>
            <person name="Huettel B."/>
            <person name="Barry K.W."/>
            <person name="Haridas S."/>
            <person name="Chen C."/>
            <person name="Bauer D."/>
            <person name="Andreopoulos W."/>
            <person name="Pangilinan J."/>
            <person name="LaButti K."/>
            <person name="Riley R."/>
            <person name="Lipzen A."/>
            <person name="Clum A."/>
            <person name="Drula E."/>
            <person name="Henrissat B."/>
            <person name="Kohler A."/>
            <person name="Grigoriev I.V."/>
            <person name="Martin F.M."/>
            <person name="Hacquard S."/>
        </authorList>
    </citation>
    <scope>NUCLEOTIDE SEQUENCE [LARGE SCALE GENOMIC DNA]</scope>
    <source>
        <strain evidence="1 2">MPI-SDFR-AT-0079</strain>
    </source>
</reference>
<accession>A0ACB7PNF6</accession>
<protein>
    <submittedName>
        <fullName evidence="1">Uncharacterized protein</fullName>
    </submittedName>
</protein>
<sequence length="345" mass="39170">MGHLLMLKKVVIRNDLNSGIRYKLGSSGPNLLCLPRLEHLSTVFSHVRGELIADANLPALRTLELTDHISNPSTTKELLAKTPKLERFSYFLVEDTDSLLEFLRWGDDYGIGDTAHEDEWSAFATNLGGVAATLRVLKIYVDFTPPAYPENVEGSQEAWEWVNHASDRRGAIGSLTHLHNLTKLEIPMHVLFAYRPHGIRLRDILPPSLRKLYLRDDSAYSGDIYDAPPKLVIPALQSYLLESEPDGKVLSLQELHFKLRTSDMASLFRKMDVQDGLQIDEQHPLRRLESVARQAGVRCMVRFRVQHASFLSPEHEYPFVYNQPNSRRAICIRFLFCCSSSTNCA</sequence>
<dbReference type="Proteomes" id="UP000724584">
    <property type="component" value="Unassembled WGS sequence"/>
</dbReference>